<evidence type="ECO:0000313" key="1">
    <source>
        <dbReference type="EMBL" id="KAF3855236.1"/>
    </source>
</evidence>
<reference evidence="1 2" key="1">
    <citation type="submission" date="2020-03" db="EMBL/GenBank/DDBJ databases">
        <title>Dissostichus mawsoni Genome sequencing and assembly.</title>
        <authorList>
            <person name="Park H."/>
        </authorList>
    </citation>
    <scope>NUCLEOTIDE SEQUENCE [LARGE SCALE GENOMIC DNA]</scope>
    <source>
        <strain evidence="1">DM0001</strain>
        <tissue evidence="1">Muscle</tissue>
    </source>
</reference>
<evidence type="ECO:0000313" key="2">
    <source>
        <dbReference type="Proteomes" id="UP000518266"/>
    </source>
</evidence>
<keyword evidence="2" id="KW-1185">Reference proteome</keyword>
<dbReference type="EMBL" id="JAAKFY010000007">
    <property type="protein sequence ID" value="KAF3855236.1"/>
    <property type="molecule type" value="Genomic_DNA"/>
</dbReference>
<proteinExistence type="predicted"/>
<dbReference type="Proteomes" id="UP000518266">
    <property type="component" value="Unassembled WGS sequence"/>
</dbReference>
<sequence>MSTVAPDQALSAVYLLSLYFCENLLKQPLPCSIDYTEKHATFTTTCPDQAQHSHQEFVQAELELQQAEKVERVKQQRAQQWLQTQAARSDRGSESVHFLPEISSDILNGGRVQLVGGYFHACEGMQYLHSAVLQWVPSPGACLLSLVLKEAGGGFVSLHKIPVSLWRSLHGPVNDCDAREGFEVGADLGSTERHASGSCANNSLAAQPCNKNDYPRRNSLGHASESFFYPKSPRLEGISESLSDKDATDRLTADHHFKQAQESKRRRALSPCASCADIWSRICPPTSSRVPPLCGALCVAADTWNASRPVEALPLYCVFEKLCTDPQVERNGPLLQLTHNSPAQT</sequence>
<dbReference type="AlphaFoldDB" id="A0A7J5Z0R4"/>
<protein>
    <submittedName>
        <fullName evidence="1">Uncharacterized protein</fullName>
    </submittedName>
</protein>
<organism evidence="1 2">
    <name type="scientific">Dissostichus mawsoni</name>
    <name type="common">Antarctic cod</name>
    <dbReference type="NCBI Taxonomy" id="36200"/>
    <lineage>
        <taxon>Eukaryota</taxon>
        <taxon>Metazoa</taxon>
        <taxon>Chordata</taxon>
        <taxon>Craniata</taxon>
        <taxon>Vertebrata</taxon>
        <taxon>Euteleostomi</taxon>
        <taxon>Actinopterygii</taxon>
        <taxon>Neopterygii</taxon>
        <taxon>Teleostei</taxon>
        <taxon>Neoteleostei</taxon>
        <taxon>Acanthomorphata</taxon>
        <taxon>Eupercaria</taxon>
        <taxon>Perciformes</taxon>
        <taxon>Notothenioidei</taxon>
        <taxon>Nototheniidae</taxon>
        <taxon>Dissostichus</taxon>
    </lineage>
</organism>
<name>A0A7J5Z0R4_DISMA</name>
<comment type="caution">
    <text evidence="1">The sequence shown here is derived from an EMBL/GenBank/DDBJ whole genome shotgun (WGS) entry which is preliminary data.</text>
</comment>
<gene>
    <name evidence="1" type="ORF">F7725_023291</name>
</gene>
<accession>A0A7J5Z0R4</accession>